<dbReference type="GO" id="GO:0005886">
    <property type="term" value="C:plasma membrane"/>
    <property type="evidence" value="ECO:0007669"/>
    <property type="project" value="TreeGrafter"/>
</dbReference>
<evidence type="ECO:0000313" key="11">
    <source>
        <dbReference type="Proteomes" id="UP000504629"/>
    </source>
</evidence>
<gene>
    <name evidence="12" type="primary">LOC114242425</name>
</gene>
<dbReference type="Pfam" id="PF00001">
    <property type="entry name" value="7tm_1"/>
    <property type="match status" value="1"/>
</dbReference>
<evidence type="ECO:0000256" key="6">
    <source>
        <dbReference type="ARBA" id="ARBA00023136"/>
    </source>
</evidence>
<dbReference type="KEGG" id="bman:114242425"/>
<evidence type="ECO:0000256" key="4">
    <source>
        <dbReference type="ARBA" id="ARBA00022989"/>
    </source>
</evidence>
<dbReference type="GO" id="GO:0004930">
    <property type="term" value="F:G protein-coupled receptor activity"/>
    <property type="evidence" value="ECO:0007669"/>
    <property type="project" value="UniProtKB-KW"/>
</dbReference>
<evidence type="ECO:0000256" key="1">
    <source>
        <dbReference type="ARBA" id="ARBA00004141"/>
    </source>
</evidence>
<evidence type="ECO:0000256" key="5">
    <source>
        <dbReference type="ARBA" id="ARBA00023040"/>
    </source>
</evidence>
<dbReference type="InterPro" id="IPR017452">
    <property type="entry name" value="GPCR_Rhodpsn_7TM"/>
</dbReference>
<feature type="transmembrane region" description="Helical" evidence="9">
    <location>
        <begin position="52"/>
        <end position="72"/>
    </location>
</feature>
<feature type="domain" description="G-protein coupled receptors family 1 profile" evidence="10">
    <location>
        <begin position="63"/>
        <end position="319"/>
    </location>
</feature>
<feature type="transmembrane region" description="Helical" evidence="9">
    <location>
        <begin position="84"/>
        <end position="104"/>
    </location>
</feature>
<evidence type="ECO:0000256" key="9">
    <source>
        <dbReference type="SAM" id="Phobius"/>
    </source>
</evidence>
<dbReference type="Proteomes" id="UP000504629">
    <property type="component" value="Unplaced"/>
</dbReference>
<evidence type="ECO:0000313" key="12">
    <source>
        <dbReference type="RefSeq" id="XP_028029369.1"/>
    </source>
</evidence>
<keyword evidence="6 9" id="KW-0472">Membrane</keyword>
<keyword evidence="11" id="KW-1185">Reference proteome</keyword>
<dbReference type="SUPFAM" id="SSF81321">
    <property type="entry name" value="Family A G protein-coupled receptor-like"/>
    <property type="match status" value="1"/>
</dbReference>
<evidence type="ECO:0000256" key="3">
    <source>
        <dbReference type="ARBA" id="ARBA00022692"/>
    </source>
</evidence>
<dbReference type="PANTHER" id="PTHR45695">
    <property type="entry name" value="LEUCOKININ RECEPTOR-RELATED"/>
    <property type="match status" value="1"/>
</dbReference>
<dbReference type="PANTHER" id="PTHR45695:SF9">
    <property type="entry name" value="LEUCOKININ RECEPTOR"/>
    <property type="match status" value="1"/>
</dbReference>
<keyword evidence="3 9" id="KW-0812">Transmembrane</keyword>
<feature type="transmembrane region" description="Helical" evidence="9">
    <location>
        <begin position="124"/>
        <end position="142"/>
    </location>
</feature>
<comment type="similarity">
    <text evidence="2">Belongs to the G-protein coupled receptor 1 family.</text>
</comment>
<reference evidence="12" key="1">
    <citation type="submission" date="2025-08" db="UniProtKB">
        <authorList>
            <consortium name="RefSeq"/>
        </authorList>
    </citation>
    <scope>IDENTIFICATION</scope>
    <source>
        <tissue evidence="12">Silk gland</tissue>
    </source>
</reference>
<proteinExistence type="inferred from homology"/>
<sequence length="418" mass="47897">MDIEIDYEEAESRFLSNWSGDYLDDLDTSQYPFPNVLWHVKPAEEMAIKSSMMILVGVSGIFLNCVILTILIRNKWLWSPSNCLIGNMALIDFLLLFFCPWFMLVRDFFQNYVLKTFGCRFEGFLQASLLLASVGAVMLVSYDRLAAAVLTAEARITKDAAPKVIVITWIVSSALALPWTIKRKYVERQWLNYLETFCAEDVQLLGIYWHLLLTMLVWVPLGIMIITYGVIMWRLQWSARALSSRGGGRSVTRAKGKAMRIAALVLIAAVVCRIPYTALLYWRNNLPPKINSVDGSFSIMWFAANYLMYLNCTINPLIYGFTNLRFRKAMDRTPGVACFKFGSWCCVCTFFKRRNFMAGDKNTEKIFVIENSPGPNKKLSRVVKNILHINKDSIEFSIKIDEMTTKPTKLTPLKNEQF</sequence>
<dbReference type="AlphaFoldDB" id="A0A6J2JLW4"/>
<dbReference type="CDD" id="cd15000">
    <property type="entry name" value="7tmA_BNGR-A34-like"/>
    <property type="match status" value="1"/>
</dbReference>
<protein>
    <submittedName>
        <fullName evidence="12">Neuropeptide receptor 22</fullName>
    </submittedName>
</protein>
<feature type="transmembrane region" description="Helical" evidence="9">
    <location>
        <begin position="261"/>
        <end position="282"/>
    </location>
</feature>
<name>A0A6J2JLW4_BOMMA</name>
<evidence type="ECO:0000259" key="10">
    <source>
        <dbReference type="PROSITE" id="PS50262"/>
    </source>
</evidence>
<dbReference type="RefSeq" id="XP_028029369.1">
    <property type="nucleotide sequence ID" value="XM_028173568.1"/>
</dbReference>
<evidence type="ECO:0000256" key="2">
    <source>
        <dbReference type="ARBA" id="ARBA00010663"/>
    </source>
</evidence>
<dbReference type="OrthoDB" id="9946013at2759"/>
<dbReference type="PROSITE" id="PS50262">
    <property type="entry name" value="G_PROTEIN_RECEP_F1_2"/>
    <property type="match status" value="1"/>
</dbReference>
<feature type="transmembrane region" description="Helical" evidence="9">
    <location>
        <begin position="207"/>
        <end position="231"/>
    </location>
</feature>
<dbReference type="GeneID" id="114242425"/>
<keyword evidence="7 12" id="KW-0675">Receptor</keyword>
<dbReference type="InterPro" id="IPR000276">
    <property type="entry name" value="GPCR_Rhodpsn"/>
</dbReference>
<dbReference type="Gene3D" id="1.20.1070.10">
    <property type="entry name" value="Rhodopsin 7-helix transmembrane proteins"/>
    <property type="match status" value="1"/>
</dbReference>
<comment type="subcellular location">
    <subcellularLocation>
        <location evidence="1">Membrane</location>
        <topology evidence="1">Multi-pass membrane protein</topology>
    </subcellularLocation>
</comment>
<organism evidence="11 12">
    <name type="scientific">Bombyx mandarina</name>
    <name type="common">Wild silk moth</name>
    <name type="synonym">Wild silkworm</name>
    <dbReference type="NCBI Taxonomy" id="7092"/>
    <lineage>
        <taxon>Eukaryota</taxon>
        <taxon>Metazoa</taxon>
        <taxon>Ecdysozoa</taxon>
        <taxon>Arthropoda</taxon>
        <taxon>Hexapoda</taxon>
        <taxon>Insecta</taxon>
        <taxon>Pterygota</taxon>
        <taxon>Neoptera</taxon>
        <taxon>Endopterygota</taxon>
        <taxon>Lepidoptera</taxon>
        <taxon>Glossata</taxon>
        <taxon>Ditrysia</taxon>
        <taxon>Bombycoidea</taxon>
        <taxon>Bombycidae</taxon>
        <taxon>Bombycinae</taxon>
        <taxon>Bombyx</taxon>
    </lineage>
</organism>
<keyword evidence="8" id="KW-0807">Transducer</keyword>
<keyword evidence="5" id="KW-0297">G-protein coupled receptor</keyword>
<keyword evidence="4 9" id="KW-1133">Transmembrane helix</keyword>
<dbReference type="PRINTS" id="PR00237">
    <property type="entry name" value="GPCRRHODOPSN"/>
</dbReference>
<dbReference type="SMR" id="A0A6J2JLW4"/>
<evidence type="ECO:0000256" key="7">
    <source>
        <dbReference type="ARBA" id="ARBA00023170"/>
    </source>
</evidence>
<feature type="transmembrane region" description="Helical" evidence="9">
    <location>
        <begin position="163"/>
        <end position="181"/>
    </location>
</feature>
<accession>A0A6J2JLW4</accession>
<evidence type="ECO:0000256" key="8">
    <source>
        <dbReference type="ARBA" id="ARBA00023224"/>
    </source>
</evidence>
<feature type="transmembrane region" description="Helical" evidence="9">
    <location>
        <begin position="302"/>
        <end position="322"/>
    </location>
</feature>
<dbReference type="CTD" id="100187574"/>